<keyword evidence="3" id="KW-1185">Reference proteome</keyword>
<proteinExistence type="predicted"/>
<sequence length="39" mass="4416">MSKTKMNKKQTPKDAASKTSKDDKKCSEHTKSCKDQSKK</sequence>
<feature type="region of interest" description="Disordered" evidence="1">
    <location>
        <begin position="1"/>
        <end position="39"/>
    </location>
</feature>
<dbReference type="HOGENOM" id="CLU_3306333_0_0_7"/>
<name>A7I3X4_CAMHC</name>
<reference evidence="3" key="1">
    <citation type="submission" date="2007-07" db="EMBL/GenBank/DDBJ databases">
        <title>Complete genome sequence of Campylobacter hominis ATCC BAA-381, a commensal isolated from the human gastrointestinal tract.</title>
        <authorList>
            <person name="Fouts D.E."/>
            <person name="Mongodin E.F."/>
            <person name="Puiu D."/>
            <person name="Sebastian Y."/>
            <person name="Miller W.G."/>
            <person name="Mandrell R.E."/>
            <person name="Nelson K.E."/>
        </authorList>
    </citation>
    <scope>NUCLEOTIDE SEQUENCE [LARGE SCALE GENOMIC DNA]</scope>
    <source>
        <strain evidence="3">ATCC BAA-381 / LMG 19568 / NCTC 13146 / CH001A</strain>
    </source>
</reference>
<evidence type="ECO:0000313" key="3">
    <source>
        <dbReference type="Proteomes" id="UP000002407"/>
    </source>
</evidence>
<evidence type="ECO:0000313" key="2">
    <source>
        <dbReference type="EMBL" id="ABS52511.1"/>
    </source>
</evidence>
<dbReference type="Proteomes" id="UP000002407">
    <property type="component" value="Chromosome"/>
</dbReference>
<feature type="compositionally biased region" description="Basic and acidic residues" evidence="1">
    <location>
        <begin position="11"/>
        <end position="39"/>
    </location>
</feature>
<dbReference type="AlphaFoldDB" id="A7I3X4"/>
<accession>A7I3X4</accession>
<protein>
    <submittedName>
        <fullName evidence="2">Uncharacterized protein</fullName>
    </submittedName>
</protein>
<dbReference type="STRING" id="360107.CHAB381_1703"/>
<feature type="compositionally biased region" description="Basic residues" evidence="1">
    <location>
        <begin position="1"/>
        <end position="10"/>
    </location>
</feature>
<dbReference type="EMBL" id="CP000776">
    <property type="protein sequence ID" value="ABS52511.1"/>
    <property type="molecule type" value="Genomic_DNA"/>
</dbReference>
<dbReference type="KEGG" id="cha:CHAB381_1703"/>
<organism evidence="2 3">
    <name type="scientific">Campylobacter hominis (strain ATCC BAA-381 / DSM 21671 / CCUG 45161 / LMG 19568 / NCTC 13146 / CH001A)</name>
    <dbReference type="NCBI Taxonomy" id="360107"/>
    <lineage>
        <taxon>Bacteria</taxon>
        <taxon>Pseudomonadati</taxon>
        <taxon>Campylobacterota</taxon>
        <taxon>Epsilonproteobacteria</taxon>
        <taxon>Campylobacterales</taxon>
        <taxon>Campylobacteraceae</taxon>
        <taxon>Campylobacter</taxon>
    </lineage>
</organism>
<gene>
    <name evidence="2" type="ordered locus">CHAB381_1703</name>
</gene>
<evidence type="ECO:0000256" key="1">
    <source>
        <dbReference type="SAM" id="MobiDB-lite"/>
    </source>
</evidence>